<dbReference type="GO" id="GO:0046872">
    <property type="term" value="F:metal ion binding"/>
    <property type="evidence" value="ECO:0007669"/>
    <property type="project" value="UniProtKB-KW"/>
</dbReference>
<dbReference type="HAMAP" id="MF_01987">
    <property type="entry name" value="Ribokinase"/>
    <property type="match status" value="1"/>
</dbReference>
<evidence type="ECO:0000256" key="3">
    <source>
        <dbReference type="ARBA" id="ARBA00022741"/>
    </source>
</evidence>
<dbReference type="GO" id="GO:0019303">
    <property type="term" value="P:D-ribose catabolic process"/>
    <property type="evidence" value="ECO:0007669"/>
    <property type="project" value="UniProtKB-UniRule"/>
</dbReference>
<evidence type="ECO:0000256" key="9">
    <source>
        <dbReference type="HAMAP-Rule" id="MF_03215"/>
    </source>
</evidence>
<dbReference type="AlphaFoldDB" id="A0A0A8L1B5"/>
<dbReference type="GO" id="GO:0004747">
    <property type="term" value="F:ribokinase activity"/>
    <property type="evidence" value="ECO:0007669"/>
    <property type="project" value="UniProtKB-UniRule"/>
</dbReference>
<feature type="binding site" evidence="9">
    <location>
        <position position="312"/>
    </location>
    <ligand>
        <name>K(+)</name>
        <dbReference type="ChEBI" id="CHEBI:29103"/>
    </ligand>
</feature>
<dbReference type="InterPro" id="IPR011877">
    <property type="entry name" value="Ribokinase"/>
</dbReference>
<name>A0A0A8L1B5_9SACH</name>
<keyword evidence="8 9" id="KW-0119">Carbohydrate metabolism</keyword>
<keyword evidence="4 9" id="KW-0418">Kinase</keyword>
<evidence type="ECO:0000256" key="2">
    <source>
        <dbReference type="ARBA" id="ARBA00022723"/>
    </source>
</evidence>
<evidence type="ECO:0000256" key="1">
    <source>
        <dbReference type="ARBA" id="ARBA00022679"/>
    </source>
</evidence>
<comment type="caution">
    <text evidence="9">Lacks conserved residue(s) required for the propagation of feature annotation.</text>
</comment>
<feature type="domain" description="Carbohydrate kinase PfkB" evidence="10">
    <location>
        <begin position="3"/>
        <end position="322"/>
    </location>
</feature>
<keyword evidence="5 9" id="KW-0067">ATP-binding</keyword>
<dbReference type="CDD" id="cd01174">
    <property type="entry name" value="ribokinase"/>
    <property type="match status" value="1"/>
</dbReference>
<evidence type="ECO:0000313" key="12">
    <source>
        <dbReference type="Proteomes" id="UP000031516"/>
    </source>
</evidence>
<feature type="binding site" evidence="9">
    <location>
        <position position="282"/>
    </location>
    <ligand>
        <name>substrate</name>
    </ligand>
</feature>
<dbReference type="PRINTS" id="PR00990">
    <property type="entry name" value="RIBOKINASE"/>
</dbReference>
<protein>
    <recommendedName>
        <fullName evidence="9">Ribokinase</fullName>
        <shortName evidence="9">RK</shortName>
        <ecNumber evidence="9">2.7.1.15</ecNumber>
    </recommendedName>
</protein>
<feature type="binding site" evidence="9">
    <location>
        <position position="317"/>
    </location>
    <ligand>
        <name>K(+)</name>
        <dbReference type="ChEBI" id="CHEBI:29103"/>
    </ligand>
</feature>
<comment type="pathway">
    <text evidence="9">Carbohydrate metabolism; D-ribose degradation; D-ribose 5-phosphate from beta-D-ribopyranose: step 2/2.</text>
</comment>
<reference evidence="11 12" key="1">
    <citation type="submission" date="2014-03" db="EMBL/GenBank/DDBJ databases">
        <title>The genome of Kluyveromyces dobzhanskii.</title>
        <authorList>
            <person name="Nystedt B."/>
            <person name="Astrom S."/>
        </authorList>
    </citation>
    <scope>NUCLEOTIDE SEQUENCE [LARGE SCALE GENOMIC DNA]</scope>
    <source>
        <strain evidence="11 12">CBS 2104</strain>
    </source>
</reference>
<comment type="function">
    <text evidence="9">Catalyzes the phosphorylation of ribose at O-5 in a reaction requiring ATP and magnesium. The resulting D-ribose-5-phosphate can then be used either for sythesis of nucleotides, histidine, and tryptophan, or as a component of the pentose phosphate pathway.</text>
</comment>
<evidence type="ECO:0000256" key="4">
    <source>
        <dbReference type="ARBA" id="ARBA00022777"/>
    </source>
</evidence>
<keyword evidence="12" id="KW-1185">Reference proteome</keyword>
<comment type="similarity">
    <text evidence="9">Belongs to the carbohydrate kinase PfkB family. Ribokinase subfamily.</text>
</comment>
<feature type="binding site" evidence="9">
    <location>
        <begin position="247"/>
        <end position="252"/>
    </location>
    <ligand>
        <name>ATP</name>
        <dbReference type="ChEBI" id="CHEBI:30616"/>
    </ligand>
</feature>
<dbReference type="PANTHER" id="PTHR10584:SF166">
    <property type="entry name" value="RIBOKINASE"/>
    <property type="match status" value="1"/>
</dbReference>
<proteinExistence type="inferred from homology"/>
<dbReference type="InterPro" id="IPR029056">
    <property type="entry name" value="Ribokinase-like"/>
</dbReference>
<dbReference type="OrthoDB" id="415590at2759"/>
<comment type="subcellular location">
    <subcellularLocation>
        <location evidence="9">Cytoplasm</location>
    </subcellularLocation>
    <subcellularLocation>
        <location evidence="9">Nucleus</location>
    </subcellularLocation>
</comment>
<dbReference type="InterPro" id="IPR011611">
    <property type="entry name" value="PfkB_dom"/>
</dbReference>
<comment type="activity regulation">
    <text evidence="9">Activated by a monovalent cation that binds near, but not in, the active site. The most likely occupant of the site in vivo is potassium. Ion binding induces a conformational change that may alter substrate affinity.</text>
</comment>
<dbReference type="GO" id="GO:0005634">
    <property type="term" value="C:nucleus"/>
    <property type="evidence" value="ECO:0007669"/>
    <property type="project" value="UniProtKB-SubCell"/>
</dbReference>
<feature type="active site" description="Proton acceptor" evidence="9">
    <location>
        <position position="282"/>
    </location>
</feature>
<keyword evidence="1 9" id="KW-0808">Transferase</keyword>
<dbReference type="SUPFAM" id="SSF53613">
    <property type="entry name" value="Ribokinase-like"/>
    <property type="match status" value="1"/>
</dbReference>
<comment type="caution">
    <text evidence="11">The sequence shown here is derived from an EMBL/GenBank/DDBJ whole genome shotgun (WGS) entry which is preliminary data.</text>
</comment>
<feature type="binding site" evidence="9">
    <location>
        <position position="276"/>
    </location>
    <ligand>
        <name>K(+)</name>
        <dbReference type="ChEBI" id="CHEBI:29103"/>
    </ligand>
</feature>
<keyword evidence="6 9" id="KW-0460">Magnesium</keyword>
<evidence type="ECO:0000256" key="6">
    <source>
        <dbReference type="ARBA" id="ARBA00022842"/>
    </source>
</evidence>
<dbReference type="Proteomes" id="UP000031516">
    <property type="component" value="Unassembled WGS sequence"/>
</dbReference>
<evidence type="ECO:0000259" key="10">
    <source>
        <dbReference type="Pfam" id="PF00294"/>
    </source>
</evidence>
<dbReference type="InterPro" id="IPR002139">
    <property type="entry name" value="Ribo/fructo_kinase"/>
</dbReference>
<feature type="binding site" evidence="9">
    <location>
        <begin position="38"/>
        <end position="42"/>
    </location>
    <ligand>
        <name>substrate</name>
    </ligand>
</feature>
<keyword evidence="2 9" id="KW-0479">Metal-binding</keyword>
<gene>
    <name evidence="9" type="primary">RBK1</name>
    <name evidence="11" type="ORF">KLDO_g1121</name>
</gene>
<dbReference type="Pfam" id="PF00294">
    <property type="entry name" value="PfkB"/>
    <property type="match status" value="1"/>
</dbReference>
<comment type="subunit">
    <text evidence="9">Homodimer.</text>
</comment>
<feature type="binding site" evidence="9">
    <location>
        <position position="315"/>
    </location>
    <ligand>
        <name>K(+)</name>
        <dbReference type="ChEBI" id="CHEBI:29103"/>
    </ligand>
</feature>
<evidence type="ECO:0000256" key="7">
    <source>
        <dbReference type="ARBA" id="ARBA00022958"/>
    </source>
</evidence>
<evidence type="ECO:0000256" key="8">
    <source>
        <dbReference type="ARBA" id="ARBA00023277"/>
    </source>
</evidence>
<feature type="binding site" evidence="9">
    <location>
        <begin position="281"/>
        <end position="282"/>
    </location>
    <ligand>
        <name>ATP</name>
        <dbReference type="ChEBI" id="CHEBI:30616"/>
    </ligand>
</feature>
<keyword evidence="3 9" id="KW-0547">Nucleotide-binding</keyword>
<comment type="cofactor">
    <cofactor evidence="9">
        <name>Mg(2+)</name>
        <dbReference type="ChEBI" id="CHEBI:18420"/>
    </cofactor>
    <text evidence="9">Requires a divalent cation, most likely magnesium in vivo, as an electrophilic catalyst to aid phosphoryl group transfer. It is the chelate of the metal and the nucleotide that is the actual substrate.</text>
</comment>
<feature type="binding site" evidence="9">
    <location>
        <position position="278"/>
    </location>
    <ligand>
        <name>K(+)</name>
        <dbReference type="ChEBI" id="CHEBI:29103"/>
    </ligand>
</feature>
<accession>A0A0A8L1B5</accession>
<evidence type="ECO:0000313" key="11">
    <source>
        <dbReference type="EMBL" id="CDO92812.1"/>
    </source>
</evidence>
<evidence type="ECO:0000256" key="5">
    <source>
        <dbReference type="ARBA" id="ARBA00022840"/>
    </source>
</evidence>
<feature type="binding site" evidence="9">
    <location>
        <begin position="10"/>
        <end position="12"/>
    </location>
    <ligand>
        <name>substrate</name>
    </ligand>
</feature>
<keyword evidence="9" id="KW-0963">Cytoplasm</keyword>
<comment type="catalytic activity">
    <reaction evidence="9">
        <text>D-ribose + ATP = D-ribose 5-phosphate + ADP + H(+)</text>
        <dbReference type="Rhea" id="RHEA:13697"/>
        <dbReference type="ChEBI" id="CHEBI:15378"/>
        <dbReference type="ChEBI" id="CHEBI:30616"/>
        <dbReference type="ChEBI" id="CHEBI:47013"/>
        <dbReference type="ChEBI" id="CHEBI:78346"/>
        <dbReference type="ChEBI" id="CHEBI:456216"/>
        <dbReference type="EC" id="2.7.1.15"/>
    </reaction>
</comment>
<keyword evidence="7 9" id="KW-0630">Potassium</keyword>
<keyword evidence="9" id="KW-0539">Nucleus</keyword>
<dbReference type="Gene3D" id="3.40.1190.20">
    <property type="match status" value="1"/>
</dbReference>
<dbReference type="EMBL" id="CCBQ010000018">
    <property type="protein sequence ID" value="CDO92812.1"/>
    <property type="molecule type" value="Genomic_DNA"/>
</dbReference>
<feature type="binding site" evidence="9">
    <location>
        <position position="148"/>
    </location>
    <ligand>
        <name>substrate</name>
    </ligand>
</feature>
<sequence length="333" mass="36543">MGITVVGSLNFDFVTYTERIPVAGETFVADSFETHAGGKGLNQCIALAKLTEPKDGRKSNTRMVGRVGQDSFGEQLISILQDHEIDTEYVEKVVHESTGAAVIIVEKAKGQNRIMITAGANGKTVYSKDQLASIFPPDEKEFVVFQHEIPNPPAIMNWIKKERASTEVVFNPSPFHSLEPEDWKSVDILIVNEIEALQIAESLYNEDNVKSFKSRIENDFKTGYLELAQYYQKSLISTSNSSIVIVTLGELGAIFTSKNHPAGGYVPSIRVKKVVDTTAAGDTFLGATISQLCDGKDLKEAISFATVASSITITRKGAAEIIPLYKEVYNIIR</sequence>
<dbReference type="UniPathway" id="UPA00916">
    <property type="reaction ID" value="UER00889"/>
</dbReference>
<organism evidence="11 12">
    <name type="scientific">Kluyveromyces dobzhanskii CBS 2104</name>
    <dbReference type="NCBI Taxonomy" id="1427455"/>
    <lineage>
        <taxon>Eukaryota</taxon>
        <taxon>Fungi</taxon>
        <taxon>Dikarya</taxon>
        <taxon>Ascomycota</taxon>
        <taxon>Saccharomycotina</taxon>
        <taxon>Saccharomycetes</taxon>
        <taxon>Saccharomycetales</taxon>
        <taxon>Saccharomycetaceae</taxon>
        <taxon>Kluyveromyces</taxon>
    </lineage>
</organism>
<dbReference type="PANTHER" id="PTHR10584">
    <property type="entry name" value="SUGAR KINASE"/>
    <property type="match status" value="1"/>
</dbReference>
<feature type="binding site" evidence="9">
    <location>
        <position position="192"/>
    </location>
    <ligand>
        <name>ATP</name>
        <dbReference type="ChEBI" id="CHEBI:30616"/>
    </ligand>
</feature>
<dbReference type="GO" id="GO:0005524">
    <property type="term" value="F:ATP binding"/>
    <property type="evidence" value="ECO:0007669"/>
    <property type="project" value="UniProtKB-UniRule"/>
</dbReference>
<dbReference type="EC" id="2.7.1.15" evidence="9"/>
<dbReference type="GO" id="GO:0005737">
    <property type="term" value="C:cytoplasm"/>
    <property type="evidence" value="ECO:0007669"/>
    <property type="project" value="UniProtKB-SubCell"/>
</dbReference>